<sequence>MLRLTISVLAVMILFLSPVNVQAVELGIAPDGELLKVSLLEKQNSPEKTERYTVKSGDTLYRIAFNQGLSVETLKLWNGMTTDSIHPGDELIVVSNPNKLSVIDQVKQKETEPVQSVAAEQATPKELTMTATAYTAYCEGCSGTTYTGQNLRTNPDQKVIAVDPEVVPIGSKVWVENYGEAIAGDIGGAIKGNKIDVFIPSYDRAMEWGVKQVKIRILD</sequence>
<proteinExistence type="predicted"/>
<reference evidence="5" key="1">
    <citation type="submission" date="2017-02" db="EMBL/GenBank/DDBJ databases">
        <authorList>
            <person name="Varghese N."/>
            <person name="Submissions S."/>
        </authorList>
    </citation>
    <scope>NUCLEOTIDE SEQUENCE [LARGE SCALE GENOMIC DNA]</scope>
    <source>
        <strain evidence="5">DSM 23966</strain>
    </source>
</reference>
<dbReference type="Proteomes" id="UP000190042">
    <property type="component" value="Unassembled WGS sequence"/>
</dbReference>
<dbReference type="PROSITE" id="PS51782">
    <property type="entry name" value="LYSM"/>
    <property type="match status" value="1"/>
</dbReference>
<dbReference type="AlphaFoldDB" id="A0A1T4YRD0"/>
<dbReference type="InterPro" id="IPR036779">
    <property type="entry name" value="LysM_dom_sf"/>
</dbReference>
<dbReference type="InterPro" id="IPR010611">
    <property type="entry name" value="3D_dom"/>
</dbReference>
<dbReference type="Pfam" id="PF06725">
    <property type="entry name" value="3D"/>
    <property type="match status" value="1"/>
</dbReference>
<dbReference type="InterPro" id="IPR036908">
    <property type="entry name" value="RlpA-like_sf"/>
</dbReference>
<dbReference type="PANTHER" id="PTHR39160">
    <property type="entry name" value="CELL WALL-BINDING PROTEIN YOCH"/>
    <property type="match status" value="1"/>
</dbReference>
<gene>
    <name evidence="4" type="ORF">SAMN04244570_3402</name>
</gene>
<organism evidence="4 5">
    <name type="scientific">Sporosarcina newyorkensis</name>
    <dbReference type="NCBI Taxonomy" id="759851"/>
    <lineage>
        <taxon>Bacteria</taxon>
        <taxon>Bacillati</taxon>
        <taxon>Bacillota</taxon>
        <taxon>Bacilli</taxon>
        <taxon>Bacillales</taxon>
        <taxon>Caryophanaceae</taxon>
        <taxon>Sporosarcina</taxon>
    </lineage>
</organism>
<dbReference type="GO" id="GO:0004553">
    <property type="term" value="F:hydrolase activity, hydrolyzing O-glycosyl compounds"/>
    <property type="evidence" value="ECO:0007669"/>
    <property type="project" value="InterPro"/>
</dbReference>
<accession>A0A1T4YRD0</accession>
<evidence type="ECO:0000313" key="4">
    <source>
        <dbReference type="EMBL" id="SKB04414.1"/>
    </source>
</evidence>
<dbReference type="CDD" id="cd22786">
    <property type="entry name" value="DPBB_YuiC-like"/>
    <property type="match status" value="1"/>
</dbReference>
<dbReference type="SUPFAM" id="SSF54106">
    <property type="entry name" value="LysM domain"/>
    <property type="match status" value="1"/>
</dbReference>
<evidence type="ECO:0000313" key="5">
    <source>
        <dbReference type="Proteomes" id="UP000190042"/>
    </source>
</evidence>
<dbReference type="Pfam" id="PF01476">
    <property type="entry name" value="LysM"/>
    <property type="match status" value="1"/>
</dbReference>
<dbReference type="GO" id="GO:0019867">
    <property type="term" value="C:outer membrane"/>
    <property type="evidence" value="ECO:0007669"/>
    <property type="project" value="InterPro"/>
</dbReference>
<dbReference type="SMART" id="SM00257">
    <property type="entry name" value="LysM"/>
    <property type="match status" value="1"/>
</dbReference>
<protein>
    <submittedName>
        <fullName evidence="4">3D (Asp-Asp-Asp) domain-containing protein</fullName>
    </submittedName>
</protein>
<dbReference type="RefSeq" id="WP_245799535.1">
    <property type="nucleotide sequence ID" value="NZ_FUYJ01000008.1"/>
</dbReference>
<name>A0A1T4YRD0_9BACL</name>
<evidence type="ECO:0000256" key="2">
    <source>
        <dbReference type="SAM" id="SignalP"/>
    </source>
</evidence>
<feature type="chain" id="PRO_5010551046" evidence="2">
    <location>
        <begin position="24"/>
        <end position="219"/>
    </location>
</feature>
<dbReference type="Gene3D" id="2.40.40.10">
    <property type="entry name" value="RlpA-like domain"/>
    <property type="match status" value="1"/>
</dbReference>
<dbReference type="SUPFAM" id="SSF50685">
    <property type="entry name" value="Barwin-like endoglucanases"/>
    <property type="match status" value="1"/>
</dbReference>
<keyword evidence="1 2" id="KW-0732">Signal</keyword>
<dbReference type="CDD" id="cd00118">
    <property type="entry name" value="LysM"/>
    <property type="match status" value="1"/>
</dbReference>
<dbReference type="Gene3D" id="3.10.350.10">
    <property type="entry name" value="LysM domain"/>
    <property type="match status" value="1"/>
</dbReference>
<evidence type="ECO:0000256" key="1">
    <source>
        <dbReference type="ARBA" id="ARBA00022729"/>
    </source>
</evidence>
<dbReference type="InterPro" id="IPR051933">
    <property type="entry name" value="Resuscitation_pf_RpfB"/>
</dbReference>
<dbReference type="InterPro" id="IPR018392">
    <property type="entry name" value="LysM"/>
</dbReference>
<dbReference type="GO" id="GO:0009254">
    <property type="term" value="P:peptidoglycan turnover"/>
    <property type="evidence" value="ECO:0007669"/>
    <property type="project" value="InterPro"/>
</dbReference>
<dbReference type="EMBL" id="FUYJ01000008">
    <property type="protein sequence ID" value="SKB04414.1"/>
    <property type="molecule type" value="Genomic_DNA"/>
</dbReference>
<feature type="domain" description="LysM" evidence="3">
    <location>
        <begin position="50"/>
        <end position="93"/>
    </location>
</feature>
<feature type="signal peptide" evidence="2">
    <location>
        <begin position="1"/>
        <end position="23"/>
    </location>
</feature>
<evidence type="ECO:0000259" key="3">
    <source>
        <dbReference type="PROSITE" id="PS51782"/>
    </source>
</evidence>
<dbReference type="PANTHER" id="PTHR39160:SF6">
    <property type="entry name" value="CELL WALL-BINDING PROTEIN YOCH"/>
    <property type="match status" value="1"/>
</dbReference>
<keyword evidence="5" id="KW-1185">Reference proteome</keyword>